<comment type="similarity">
    <text evidence="2">Belongs to the NlpA lipoprotein family.</text>
</comment>
<keyword evidence="3 7" id="KW-0732">Signal</keyword>
<dbReference type="PATRIC" id="fig|206506.3.peg.3531"/>
<dbReference type="EMBL" id="LBNE01000015">
    <property type="protein sequence ID" value="KKO70474.1"/>
    <property type="molecule type" value="Genomic_DNA"/>
</dbReference>
<feature type="chain" id="PRO_5007908616" description="D-methionine transport system substrate-binding protein" evidence="7">
    <location>
        <begin position="27"/>
        <end position="275"/>
    </location>
</feature>
<dbReference type="GO" id="GO:0016020">
    <property type="term" value="C:membrane"/>
    <property type="evidence" value="ECO:0007669"/>
    <property type="project" value="UniProtKB-SubCell"/>
</dbReference>
<keyword evidence="4" id="KW-0472">Membrane</keyword>
<feature type="signal peptide" evidence="7">
    <location>
        <begin position="1"/>
        <end position="26"/>
    </location>
</feature>
<keyword evidence="9" id="KW-1185">Reference proteome</keyword>
<dbReference type="InterPro" id="IPR004872">
    <property type="entry name" value="Lipoprotein_NlpA"/>
</dbReference>
<evidence type="ECO:0000256" key="3">
    <source>
        <dbReference type="ARBA" id="ARBA00022729"/>
    </source>
</evidence>
<dbReference type="Gene3D" id="3.40.190.10">
    <property type="entry name" value="Periplasmic binding protein-like II"/>
    <property type="match status" value="2"/>
</dbReference>
<dbReference type="STRING" id="206506.AAV32_16575"/>
<organism evidence="8 9">
    <name type="scientific">Kerstersia gyiorum</name>
    <dbReference type="NCBI Taxonomy" id="206506"/>
    <lineage>
        <taxon>Bacteria</taxon>
        <taxon>Pseudomonadati</taxon>
        <taxon>Pseudomonadota</taxon>
        <taxon>Betaproteobacteria</taxon>
        <taxon>Burkholderiales</taxon>
        <taxon>Alcaligenaceae</taxon>
        <taxon>Kerstersia</taxon>
    </lineage>
</organism>
<evidence type="ECO:0000313" key="9">
    <source>
        <dbReference type="Proteomes" id="UP000078084"/>
    </source>
</evidence>
<keyword evidence="6" id="KW-0449">Lipoprotein</keyword>
<evidence type="ECO:0000256" key="2">
    <source>
        <dbReference type="ARBA" id="ARBA00008973"/>
    </source>
</evidence>
<dbReference type="Proteomes" id="UP000078084">
    <property type="component" value="Unassembled WGS sequence"/>
</dbReference>
<name>A0A171KNK7_9BURK</name>
<evidence type="ECO:0000256" key="6">
    <source>
        <dbReference type="ARBA" id="ARBA00023288"/>
    </source>
</evidence>
<gene>
    <name evidence="8" type="ORF">AAV32_16575</name>
</gene>
<protein>
    <recommendedName>
        <fullName evidence="10">D-methionine transport system substrate-binding protein</fullName>
    </recommendedName>
</protein>
<evidence type="ECO:0008006" key="10">
    <source>
        <dbReference type="Google" id="ProtNLM"/>
    </source>
</evidence>
<reference evidence="8 9" key="1">
    <citation type="submission" date="2015-04" db="EMBL/GenBank/DDBJ databases">
        <title>Genome sequence of Kerstersia gyiorum CG1.</title>
        <authorList>
            <person name="Greninger A.L."/>
            <person name="Kozyreva V."/>
            <person name="Chaturvedi V."/>
        </authorList>
    </citation>
    <scope>NUCLEOTIDE SEQUENCE [LARGE SCALE GENOMIC DNA]</scope>
    <source>
        <strain evidence="8 9">CG1</strain>
    </source>
</reference>
<dbReference type="Pfam" id="PF03180">
    <property type="entry name" value="Lipoprotein_9"/>
    <property type="match status" value="1"/>
</dbReference>
<evidence type="ECO:0000313" key="8">
    <source>
        <dbReference type="EMBL" id="KKO70474.1"/>
    </source>
</evidence>
<dbReference type="PANTHER" id="PTHR30429:SF1">
    <property type="entry name" value="D-METHIONINE-BINDING LIPOPROTEIN METQ-RELATED"/>
    <property type="match status" value="1"/>
</dbReference>
<evidence type="ECO:0000256" key="1">
    <source>
        <dbReference type="ARBA" id="ARBA00004635"/>
    </source>
</evidence>
<evidence type="ECO:0000256" key="5">
    <source>
        <dbReference type="ARBA" id="ARBA00023139"/>
    </source>
</evidence>
<accession>A0A171KNK7</accession>
<dbReference type="AlphaFoldDB" id="A0A171KNK7"/>
<evidence type="ECO:0000256" key="7">
    <source>
        <dbReference type="SAM" id="SignalP"/>
    </source>
</evidence>
<dbReference type="SUPFAM" id="SSF53850">
    <property type="entry name" value="Periplasmic binding protein-like II"/>
    <property type="match status" value="1"/>
</dbReference>
<evidence type="ECO:0000256" key="4">
    <source>
        <dbReference type="ARBA" id="ARBA00023136"/>
    </source>
</evidence>
<comment type="caution">
    <text evidence="8">The sequence shown here is derived from an EMBL/GenBank/DDBJ whole genome shotgun (WGS) entry which is preliminary data.</text>
</comment>
<keyword evidence="5" id="KW-0564">Palmitate</keyword>
<sequence>MIQHVKKKLWLALGAAGLTLAVAAQAAPVKIGVSAVTAPSLEATAAEARKQGLDVEVIEFSDWTTPNEALASGDLDANYFQHLPFLENAVKVRGYRFKVADVGFLMNVGVFSKSIRSLDAVPDGATVSVYDDVTNQGRQLLFLQKLGLIKLKNPEDSFSTVYDITENPRKLKFVEIPGPQLARALDDVDLAVGAPLFFVAAGRSDVASSGLAYSGAEDEKYAIHFVVRDGEPADPRLQQVIRIYQDSPVVRAQIHESLGKDEKLYTLPWLEKPPR</sequence>
<dbReference type="PANTHER" id="PTHR30429">
    <property type="entry name" value="D-METHIONINE-BINDING LIPOPROTEIN METQ"/>
    <property type="match status" value="1"/>
</dbReference>
<comment type="subcellular location">
    <subcellularLocation>
        <location evidence="1">Membrane</location>
        <topology evidence="1">Lipid-anchor</topology>
    </subcellularLocation>
</comment>
<proteinExistence type="inferred from homology"/>